<gene>
    <name evidence="1" type="ORF">EGN73_09490</name>
</gene>
<dbReference type="EMBL" id="RPHB01000004">
    <property type="protein sequence ID" value="MBW3468044.1"/>
    <property type="molecule type" value="Genomic_DNA"/>
</dbReference>
<name>A0A951IXF6_9BACT</name>
<organism evidence="1 2">
    <name type="scientific">Arthrospiribacter ruber</name>
    <dbReference type="NCBI Taxonomy" id="2487934"/>
    <lineage>
        <taxon>Bacteria</taxon>
        <taxon>Pseudomonadati</taxon>
        <taxon>Bacteroidota</taxon>
        <taxon>Cytophagia</taxon>
        <taxon>Cytophagales</taxon>
        <taxon>Cyclobacteriaceae</taxon>
        <taxon>Arthrospiribacter</taxon>
    </lineage>
</organism>
<dbReference type="Proteomes" id="UP000727490">
    <property type="component" value="Unassembled WGS sequence"/>
</dbReference>
<keyword evidence="2" id="KW-1185">Reference proteome</keyword>
<evidence type="ECO:0000313" key="2">
    <source>
        <dbReference type="Proteomes" id="UP000727490"/>
    </source>
</evidence>
<protein>
    <submittedName>
        <fullName evidence="1">Uncharacterized protein</fullName>
    </submittedName>
</protein>
<accession>A0A951IXF6</accession>
<reference evidence="1 2" key="1">
    <citation type="journal article" date="2020" name="Syst. Appl. Microbiol.">
        <title>Arthrospiribacter ruber gen. nov., sp. nov., a novel bacterium isolated from Arthrospira cultures.</title>
        <authorList>
            <person name="Waleron M."/>
            <person name="Misztak A."/>
            <person name="Waleron M.M."/>
            <person name="Furmaniak M."/>
            <person name="Mrozik A."/>
            <person name="Waleron K."/>
        </authorList>
    </citation>
    <scope>NUCLEOTIDE SEQUENCE [LARGE SCALE GENOMIC DNA]</scope>
    <source>
        <strain evidence="1 2">DPMB0001</strain>
    </source>
</reference>
<sequence length="117" mass="13649">MQEKWTFELKRTDLYNNVAQLLDDLFTQQGRDMGIFLSYYFKKEGAVVENVSLQDLDQHDKLSGKVTVIFDVIHFNACLNIHDKGKDKMELAYTIDPSNQSLVLTGPYWPEREMDEL</sequence>
<evidence type="ECO:0000313" key="1">
    <source>
        <dbReference type="EMBL" id="MBW3468044.1"/>
    </source>
</evidence>
<proteinExistence type="predicted"/>
<dbReference type="AlphaFoldDB" id="A0A951IXF6"/>
<comment type="caution">
    <text evidence="1">The sequence shown here is derived from an EMBL/GenBank/DDBJ whole genome shotgun (WGS) entry which is preliminary data.</text>
</comment>